<dbReference type="Proteomes" id="UP000282837">
    <property type="component" value="Unassembled WGS sequence"/>
</dbReference>
<name>A0A437N2G8_9SPHN</name>
<proteinExistence type="predicted"/>
<dbReference type="EMBL" id="SACO01000010">
    <property type="protein sequence ID" value="RVU04117.1"/>
    <property type="molecule type" value="Genomic_DNA"/>
</dbReference>
<organism evidence="1 2">
    <name type="scientific">Novosphingobium umbonatum</name>
    <dbReference type="NCBI Taxonomy" id="1908524"/>
    <lineage>
        <taxon>Bacteria</taxon>
        <taxon>Pseudomonadati</taxon>
        <taxon>Pseudomonadota</taxon>
        <taxon>Alphaproteobacteria</taxon>
        <taxon>Sphingomonadales</taxon>
        <taxon>Sphingomonadaceae</taxon>
        <taxon>Novosphingobium</taxon>
    </lineage>
</organism>
<gene>
    <name evidence="1" type="ORF">EOE18_13175</name>
</gene>
<sequence length="109" mass="11793">MNGTTLRSIAYRLIHEAGERGMTALEVVATSGHERWGIQPRLSELVSAKAIVNSGKTRTNPSGRQAIVWVAPDYAEDYDASPFGDIAARVVVELGQQLGFTLDEEPSHG</sequence>
<evidence type="ECO:0000313" key="1">
    <source>
        <dbReference type="EMBL" id="RVU04117.1"/>
    </source>
</evidence>
<dbReference type="AlphaFoldDB" id="A0A437N2G8"/>
<reference evidence="1 2" key="1">
    <citation type="submission" date="2019-01" db="EMBL/GenBank/DDBJ databases">
        <authorList>
            <person name="Chen W.-M."/>
        </authorList>
    </citation>
    <scope>NUCLEOTIDE SEQUENCE [LARGE SCALE GENOMIC DNA]</scope>
    <source>
        <strain evidence="1 2">FSY-9</strain>
    </source>
</reference>
<evidence type="ECO:0000313" key="2">
    <source>
        <dbReference type="Proteomes" id="UP000282837"/>
    </source>
</evidence>
<accession>A0A437N2G8</accession>
<protein>
    <recommendedName>
        <fullName evidence="3">Transcriptional regulator</fullName>
    </recommendedName>
</protein>
<evidence type="ECO:0008006" key="3">
    <source>
        <dbReference type="Google" id="ProtNLM"/>
    </source>
</evidence>
<comment type="caution">
    <text evidence="1">The sequence shown here is derived from an EMBL/GenBank/DDBJ whole genome shotgun (WGS) entry which is preliminary data.</text>
</comment>
<keyword evidence="2" id="KW-1185">Reference proteome</keyword>